<evidence type="ECO:0000256" key="5">
    <source>
        <dbReference type="ARBA" id="ARBA00023002"/>
    </source>
</evidence>
<accession>A0A072PD62</accession>
<dbReference type="InterPro" id="IPR016166">
    <property type="entry name" value="FAD-bd_PCMH"/>
</dbReference>
<keyword evidence="5" id="KW-0560">Oxidoreductase</keyword>
<dbReference type="RefSeq" id="XP_013256105.1">
    <property type="nucleotide sequence ID" value="XM_013400651.1"/>
</dbReference>
<evidence type="ECO:0000256" key="4">
    <source>
        <dbReference type="ARBA" id="ARBA00022827"/>
    </source>
</evidence>
<dbReference type="PROSITE" id="PS51387">
    <property type="entry name" value="FAD_PCMH"/>
    <property type="match status" value="1"/>
</dbReference>
<dbReference type="Proteomes" id="UP000027920">
    <property type="component" value="Unassembled WGS sequence"/>
</dbReference>
<dbReference type="InterPro" id="IPR006094">
    <property type="entry name" value="Oxid_FAD_bind_N"/>
</dbReference>
<organism evidence="8 9">
    <name type="scientific">Exophiala aquamarina CBS 119918</name>
    <dbReference type="NCBI Taxonomy" id="1182545"/>
    <lineage>
        <taxon>Eukaryota</taxon>
        <taxon>Fungi</taxon>
        <taxon>Dikarya</taxon>
        <taxon>Ascomycota</taxon>
        <taxon>Pezizomycotina</taxon>
        <taxon>Eurotiomycetes</taxon>
        <taxon>Chaetothyriomycetidae</taxon>
        <taxon>Chaetothyriales</taxon>
        <taxon>Herpotrichiellaceae</taxon>
        <taxon>Exophiala</taxon>
    </lineage>
</organism>
<dbReference type="Pfam" id="PF08031">
    <property type="entry name" value="BBE"/>
    <property type="match status" value="1"/>
</dbReference>
<dbReference type="PANTHER" id="PTHR42973">
    <property type="entry name" value="BINDING OXIDOREDUCTASE, PUTATIVE (AFU_ORTHOLOGUE AFUA_1G17690)-RELATED"/>
    <property type="match status" value="1"/>
</dbReference>
<name>A0A072PD62_9EURO</name>
<dbReference type="InterPro" id="IPR036318">
    <property type="entry name" value="FAD-bd_PCMH-like_sf"/>
</dbReference>
<proteinExistence type="inferred from homology"/>
<protein>
    <recommendedName>
        <fullName evidence="7">FAD-binding PCMH-type domain-containing protein</fullName>
    </recommendedName>
</protein>
<dbReference type="GO" id="GO:0071949">
    <property type="term" value="F:FAD binding"/>
    <property type="evidence" value="ECO:0007669"/>
    <property type="project" value="InterPro"/>
</dbReference>
<sequence>MNSTSFRRTLFAMLIFRLGLAIADSYCKPTPGSPDWPSQSDWQALNDSISGRLIAPVPPGLVCQPQSPAFNNQSCQSLYSQWSNSTFHAQNPFTSDYNDDTCLPDARAPCSAAGYPAYVVNATNAKHVQEGVKFAHKTGVRLIVKGTGHDFPGRSAGQDAISVYTHNIRGIQVDHDDERAKKAGGAASVKIAAGTQMGELYAVAAENNITIVGGADLNVGIGGWVTGAGHSPISAKYGLGADQVIEMEVVTANGTLLTVNETSYPGLYWAMRGGGGSTFGILISVTVRAFPSLPGSIYGFYYNTTANSETFWDLATFFHRQLPNISDSGAMGYYFLTPDTGEDEPDPAIRGKLFGIWLLPEQSAQEANATMTPFETAIRKESSAWPDPVHSYVTLDEFSDFSTFWQFNQPGTVGFPGRLGSRLLGRDALSIEPERLKQALKNSTLIPQFSILGHVVAGDGVKNSDIIGGNNSVLPAWRDAITHLVLPRSWPYLNETAKEEMTTVLREIELEALRQISPDSGAYVNEADPTEPNWRQTFWGANYPRLLELKDYWDPTGVFWCVPCVGHGRWNVTSDFGVEGAIGQTPGKICRTS</sequence>
<dbReference type="OrthoDB" id="9983560at2759"/>
<evidence type="ECO:0000259" key="7">
    <source>
        <dbReference type="PROSITE" id="PS51387"/>
    </source>
</evidence>
<dbReference type="VEuPathDB" id="FungiDB:A1O9_10490"/>
<evidence type="ECO:0000256" key="3">
    <source>
        <dbReference type="ARBA" id="ARBA00022630"/>
    </source>
</evidence>
<feature type="signal peptide" evidence="6">
    <location>
        <begin position="1"/>
        <end position="25"/>
    </location>
</feature>
<keyword evidence="4" id="KW-0274">FAD</keyword>
<comment type="similarity">
    <text evidence="2">Belongs to the oxygen-dependent FAD-linked oxidoreductase family.</text>
</comment>
<keyword evidence="6" id="KW-0732">Signal</keyword>
<evidence type="ECO:0000256" key="1">
    <source>
        <dbReference type="ARBA" id="ARBA00001974"/>
    </source>
</evidence>
<gene>
    <name evidence="8" type="ORF">A1O9_10490</name>
</gene>
<reference evidence="8 9" key="1">
    <citation type="submission" date="2013-03" db="EMBL/GenBank/DDBJ databases">
        <title>The Genome Sequence of Exophiala aquamarina CBS 119918.</title>
        <authorList>
            <consortium name="The Broad Institute Genomics Platform"/>
            <person name="Cuomo C."/>
            <person name="de Hoog S."/>
            <person name="Gorbushina A."/>
            <person name="Walker B."/>
            <person name="Young S.K."/>
            <person name="Zeng Q."/>
            <person name="Gargeya S."/>
            <person name="Fitzgerald M."/>
            <person name="Haas B."/>
            <person name="Abouelleil A."/>
            <person name="Allen A.W."/>
            <person name="Alvarado L."/>
            <person name="Arachchi H.M."/>
            <person name="Berlin A.M."/>
            <person name="Chapman S.B."/>
            <person name="Gainer-Dewar J."/>
            <person name="Goldberg J."/>
            <person name="Griggs A."/>
            <person name="Gujja S."/>
            <person name="Hansen M."/>
            <person name="Howarth C."/>
            <person name="Imamovic A."/>
            <person name="Ireland A."/>
            <person name="Larimer J."/>
            <person name="McCowan C."/>
            <person name="Murphy C."/>
            <person name="Pearson M."/>
            <person name="Poon T.W."/>
            <person name="Priest M."/>
            <person name="Roberts A."/>
            <person name="Saif S."/>
            <person name="Shea T."/>
            <person name="Sisk P."/>
            <person name="Sykes S."/>
            <person name="Wortman J."/>
            <person name="Nusbaum C."/>
            <person name="Birren B."/>
        </authorList>
    </citation>
    <scope>NUCLEOTIDE SEQUENCE [LARGE SCALE GENOMIC DNA]</scope>
    <source>
        <strain evidence="8 9">CBS 119918</strain>
    </source>
</reference>
<evidence type="ECO:0000313" key="8">
    <source>
        <dbReference type="EMBL" id="KEF53515.1"/>
    </source>
</evidence>
<feature type="domain" description="FAD-binding PCMH-type" evidence="7">
    <location>
        <begin position="112"/>
        <end position="292"/>
    </location>
</feature>
<dbReference type="InterPro" id="IPR016169">
    <property type="entry name" value="FAD-bd_PCMH_sub2"/>
</dbReference>
<comment type="cofactor">
    <cofactor evidence="1">
        <name>FAD</name>
        <dbReference type="ChEBI" id="CHEBI:57692"/>
    </cofactor>
</comment>
<dbReference type="SUPFAM" id="SSF56176">
    <property type="entry name" value="FAD-binding/transporter-associated domain-like"/>
    <property type="match status" value="1"/>
</dbReference>
<dbReference type="STRING" id="1182545.A0A072PD62"/>
<dbReference type="GO" id="GO:0016491">
    <property type="term" value="F:oxidoreductase activity"/>
    <property type="evidence" value="ECO:0007669"/>
    <property type="project" value="UniProtKB-KW"/>
</dbReference>
<dbReference type="PANTHER" id="PTHR42973:SF39">
    <property type="entry name" value="FAD-BINDING PCMH-TYPE DOMAIN-CONTAINING PROTEIN"/>
    <property type="match status" value="1"/>
</dbReference>
<dbReference type="InterPro" id="IPR050416">
    <property type="entry name" value="FAD-linked_Oxidoreductase"/>
</dbReference>
<evidence type="ECO:0000256" key="2">
    <source>
        <dbReference type="ARBA" id="ARBA00005466"/>
    </source>
</evidence>
<dbReference type="EMBL" id="AMGV01000013">
    <property type="protein sequence ID" value="KEF53515.1"/>
    <property type="molecule type" value="Genomic_DNA"/>
</dbReference>
<dbReference type="InterPro" id="IPR012951">
    <property type="entry name" value="BBE"/>
</dbReference>
<dbReference type="HOGENOM" id="CLU_018354_4_4_1"/>
<dbReference type="GeneID" id="25285394"/>
<evidence type="ECO:0000313" key="9">
    <source>
        <dbReference type="Proteomes" id="UP000027920"/>
    </source>
</evidence>
<keyword evidence="9" id="KW-1185">Reference proteome</keyword>
<evidence type="ECO:0000256" key="6">
    <source>
        <dbReference type="SAM" id="SignalP"/>
    </source>
</evidence>
<keyword evidence="3" id="KW-0285">Flavoprotein</keyword>
<dbReference type="Pfam" id="PF01565">
    <property type="entry name" value="FAD_binding_4"/>
    <property type="match status" value="1"/>
</dbReference>
<dbReference type="AlphaFoldDB" id="A0A072PD62"/>
<feature type="chain" id="PRO_5001681470" description="FAD-binding PCMH-type domain-containing protein" evidence="6">
    <location>
        <begin position="26"/>
        <end position="593"/>
    </location>
</feature>
<comment type="caution">
    <text evidence="8">The sequence shown here is derived from an EMBL/GenBank/DDBJ whole genome shotgun (WGS) entry which is preliminary data.</text>
</comment>
<dbReference type="Gene3D" id="3.30.465.10">
    <property type="match status" value="2"/>
</dbReference>